<keyword evidence="1" id="KW-0472">Membrane</keyword>
<gene>
    <name evidence="2" type="ORF">HHL27_15660</name>
</gene>
<dbReference type="EMBL" id="JABBGM010000007">
    <property type="protein sequence ID" value="NML95110.1"/>
    <property type="molecule type" value="Genomic_DNA"/>
</dbReference>
<protein>
    <submittedName>
        <fullName evidence="2">Uncharacterized protein</fullName>
    </submittedName>
</protein>
<evidence type="ECO:0000313" key="2">
    <source>
        <dbReference type="EMBL" id="NML95110.1"/>
    </source>
</evidence>
<proteinExistence type="predicted"/>
<dbReference type="Proteomes" id="UP000583556">
    <property type="component" value="Unassembled WGS sequence"/>
</dbReference>
<evidence type="ECO:0000256" key="1">
    <source>
        <dbReference type="SAM" id="Phobius"/>
    </source>
</evidence>
<keyword evidence="1" id="KW-0812">Transmembrane</keyword>
<name>A0A7Y0BRR5_9SPHN</name>
<organism evidence="2 3">
    <name type="scientific">Novosphingobium olei</name>
    <dbReference type="NCBI Taxonomy" id="2728851"/>
    <lineage>
        <taxon>Bacteria</taxon>
        <taxon>Pseudomonadati</taxon>
        <taxon>Pseudomonadota</taxon>
        <taxon>Alphaproteobacteria</taxon>
        <taxon>Sphingomonadales</taxon>
        <taxon>Sphingomonadaceae</taxon>
        <taxon>Novosphingobium</taxon>
    </lineage>
</organism>
<evidence type="ECO:0000313" key="3">
    <source>
        <dbReference type="Proteomes" id="UP000583556"/>
    </source>
</evidence>
<accession>A0A7Y0BRR5</accession>
<comment type="caution">
    <text evidence="2">The sequence shown here is derived from an EMBL/GenBank/DDBJ whole genome shotgun (WGS) entry which is preliminary data.</text>
</comment>
<reference evidence="2 3" key="1">
    <citation type="submission" date="2020-04" db="EMBL/GenBank/DDBJ databases">
        <title>Novosphingobium sp. TW-4 isolated from soil.</title>
        <authorList>
            <person name="Dahal R.H."/>
            <person name="Chaudhary D.K."/>
        </authorList>
    </citation>
    <scope>NUCLEOTIDE SEQUENCE [LARGE SCALE GENOMIC DNA]</scope>
    <source>
        <strain evidence="2 3">TW-4</strain>
    </source>
</reference>
<sequence length="102" mass="11186">MSQARRRFLELLPAPLAAPEVPALRWARLSLLAALTLLGAITLFWDDLVVVAGIVAAGLAAALIAYIVVLLPFWLIAKHKADAAWLDRVTRKDDVSSDRETR</sequence>
<keyword evidence="1" id="KW-1133">Transmembrane helix</keyword>
<keyword evidence="3" id="KW-1185">Reference proteome</keyword>
<feature type="transmembrane region" description="Helical" evidence="1">
    <location>
        <begin position="26"/>
        <end position="45"/>
    </location>
</feature>
<dbReference type="RefSeq" id="WP_169494325.1">
    <property type="nucleotide sequence ID" value="NZ_JABBGM010000007.1"/>
</dbReference>
<dbReference type="AlphaFoldDB" id="A0A7Y0BRR5"/>
<feature type="transmembrane region" description="Helical" evidence="1">
    <location>
        <begin position="51"/>
        <end position="76"/>
    </location>
</feature>